<evidence type="ECO:0000313" key="4">
    <source>
        <dbReference type="EMBL" id="QSQ09381.1"/>
    </source>
</evidence>
<dbReference type="InterPro" id="IPR003723">
    <property type="entry name" value="Precorrin-6x_reduct"/>
</dbReference>
<name>A0A8A0RLW0_9FIRM</name>
<dbReference type="Pfam" id="PF02571">
    <property type="entry name" value="CbiJ"/>
    <property type="match status" value="1"/>
</dbReference>
<dbReference type="PANTHER" id="PTHR36925:SF1">
    <property type="entry name" value="COBALT-PRECORRIN-6A REDUCTASE"/>
    <property type="match status" value="1"/>
</dbReference>
<proteinExistence type="predicted"/>
<gene>
    <name evidence="4" type="primary">cbiJ</name>
    <name evidence="4" type="ORF">H0A61_01744</name>
</gene>
<keyword evidence="3 4" id="KW-0560">Oxidoreductase</keyword>
<dbReference type="PANTHER" id="PTHR36925">
    <property type="entry name" value="COBALT-PRECORRIN-6A REDUCTASE"/>
    <property type="match status" value="1"/>
</dbReference>
<evidence type="ECO:0000256" key="3">
    <source>
        <dbReference type="ARBA" id="ARBA00023002"/>
    </source>
</evidence>
<keyword evidence="5" id="KW-1185">Reference proteome</keyword>
<sequence length="227" mass="25109">MLAGTTEGRKIVKSLVEKGIRVIASTATPYGGELLDSRCEVITRPLNTDDMIQVIKNRGVVELIDATHPFARKVSENAKKAAKLTGISYKRINREEVEVGYDKVIYVDGFQEAAQLAKRFNGTVFLTVGSKNLEAFAMQRKHYDRLVARILPINESVEKARNLGFKPADIIALQGPFSVELNKTLFKEYDAGVVITKDSGYTGGLHTKIEAAKHLNIPVIIINKPKI</sequence>
<comment type="pathway">
    <text evidence="1">Cofactor biosynthesis; adenosylcobalamin biosynthesis.</text>
</comment>
<evidence type="ECO:0000256" key="1">
    <source>
        <dbReference type="ARBA" id="ARBA00004953"/>
    </source>
</evidence>
<dbReference type="EMBL" id="CP059066">
    <property type="protein sequence ID" value="QSQ09381.1"/>
    <property type="molecule type" value="Genomic_DNA"/>
</dbReference>
<dbReference type="AlphaFoldDB" id="A0A8A0RLW0"/>
<accession>A0A8A0RLW0</accession>
<dbReference type="GO" id="GO:0016994">
    <property type="term" value="F:precorrin-6A reductase activity"/>
    <property type="evidence" value="ECO:0007669"/>
    <property type="project" value="InterPro"/>
</dbReference>
<protein>
    <submittedName>
        <fullName evidence="4">Cobalt-precorrin-6A reductase</fullName>
        <ecNumber evidence="4">1.3.1.106</ecNumber>
    </submittedName>
</protein>
<evidence type="ECO:0000313" key="5">
    <source>
        <dbReference type="Proteomes" id="UP000662904"/>
    </source>
</evidence>
<evidence type="ECO:0000256" key="2">
    <source>
        <dbReference type="ARBA" id="ARBA00022573"/>
    </source>
</evidence>
<dbReference type="NCBIfam" id="TIGR00715">
    <property type="entry name" value="precor6x_red"/>
    <property type="match status" value="1"/>
</dbReference>
<dbReference type="UniPathway" id="UPA00148"/>
<keyword evidence="2" id="KW-0169">Cobalamin biosynthesis</keyword>
<dbReference type="PROSITE" id="PS51014">
    <property type="entry name" value="COBK_CBIJ"/>
    <property type="match status" value="1"/>
</dbReference>
<dbReference type="EC" id="1.3.1.106" evidence="4"/>
<dbReference type="GO" id="GO:0009236">
    <property type="term" value="P:cobalamin biosynthetic process"/>
    <property type="evidence" value="ECO:0007669"/>
    <property type="project" value="UniProtKB-UniPathway"/>
</dbReference>
<organism evidence="4 5">
    <name type="scientific">Koleobacter methoxysyntrophicus</name>
    <dbReference type="NCBI Taxonomy" id="2751313"/>
    <lineage>
        <taxon>Bacteria</taxon>
        <taxon>Bacillati</taxon>
        <taxon>Bacillota</taxon>
        <taxon>Clostridia</taxon>
        <taxon>Koleobacterales</taxon>
        <taxon>Koleobacteraceae</taxon>
        <taxon>Koleobacter</taxon>
    </lineage>
</organism>
<dbReference type="Proteomes" id="UP000662904">
    <property type="component" value="Chromosome"/>
</dbReference>
<dbReference type="KEGG" id="kme:H0A61_01744"/>
<reference evidence="4" key="1">
    <citation type="submission" date="2020-07" db="EMBL/GenBank/DDBJ databases">
        <title>Koleobacter methoxysyntrophicus gen. nov., sp. nov., a novel anaerobic bacterium isolated from deep subsurface oil field and proposal of Koleobacterales ord. nov. in the phylum Firmicutes.</title>
        <authorList>
            <person name="Sakamoto S."/>
            <person name="Tamaki H."/>
        </authorList>
    </citation>
    <scope>NUCLEOTIDE SEQUENCE</scope>
    <source>
        <strain evidence="4">NRmbB1</strain>
    </source>
</reference>